<dbReference type="PROSITE" id="PS50110">
    <property type="entry name" value="RESPONSE_REGULATORY"/>
    <property type="match status" value="1"/>
</dbReference>
<evidence type="ECO:0000313" key="4">
    <source>
        <dbReference type="EMBL" id="SFN33695.1"/>
    </source>
</evidence>
<dbReference type="RefSeq" id="WP_091192830.1">
    <property type="nucleotide sequence ID" value="NZ_FOVE01000007.1"/>
</dbReference>
<accession>A0A1I4Y6R3</accession>
<organism evidence="4 5">
    <name type="scientific">Formivibrio citricus</name>
    <dbReference type="NCBI Taxonomy" id="83765"/>
    <lineage>
        <taxon>Bacteria</taxon>
        <taxon>Pseudomonadati</taxon>
        <taxon>Pseudomonadota</taxon>
        <taxon>Betaproteobacteria</taxon>
        <taxon>Neisseriales</taxon>
        <taxon>Chitinibacteraceae</taxon>
        <taxon>Formivibrio</taxon>
    </lineage>
</organism>
<feature type="modified residue" description="4-aspartylphosphate" evidence="2">
    <location>
        <position position="61"/>
    </location>
</feature>
<dbReference type="EMBL" id="FOVE01000007">
    <property type="protein sequence ID" value="SFN33695.1"/>
    <property type="molecule type" value="Genomic_DNA"/>
</dbReference>
<dbReference type="InterPro" id="IPR011006">
    <property type="entry name" value="CheY-like_superfamily"/>
</dbReference>
<dbReference type="SUPFAM" id="SSF52172">
    <property type="entry name" value="CheY-like"/>
    <property type="match status" value="1"/>
</dbReference>
<dbReference type="PANTHER" id="PTHR44591">
    <property type="entry name" value="STRESS RESPONSE REGULATOR PROTEIN 1"/>
    <property type="match status" value="1"/>
</dbReference>
<reference evidence="5" key="1">
    <citation type="submission" date="2016-10" db="EMBL/GenBank/DDBJ databases">
        <authorList>
            <person name="Varghese N."/>
            <person name="Submissions S."/>
        </authorList>
    </citation>
    <scope>NUCLEOTIDE SEQUENCE [LARGE SCALE GENOMIC DNA]</scope>
    <source>
        <strain evidence="5">DSM 6150</strain>
    </source>
</reference>
<protein>
    <submittedName>
        <fullName evidence="4">Response regulator receiver domain-containing protein</fullName>
    </submittedName>
</protein>
<feature type="domain" description="Response regulatory" evidence="3">
    <location>
        <begin position="3"/>
        <end position="127"/>
    </location>
</feature>
<dbReference type="STRING" id="83765.SAMN05660284_01242"/>
<dbReference type="Gene3D" id="3.40.50.2300">
    <property type="match status" value="1"/>
</dbReference>
<dbReference type="CDD" id="cd17569">
    <property type="entry name" value="REC_HupR-like"/>
    <property type="match status" value="1"/>
</dbReference>
<proteinExistence type="predicted"/>
<dbReference type="InterPro" id="IPR001789">
    <property type="entry name" value="Sig_transdc_resp-reg_receiver"/>
</dbReference>
<keyword evidence="1 2" id="KW-0597">Phosphoprotein</keyword>
<evidence type="ECO:0000256" key="2">
    <source>
        <dbReference type="PROSITE-ProRule" id="PRU00169"/>
    </source>
</evidence>
<dbReference type="Pfam" id="PF00072">
    <property type="entry name" value="Response_reg"/>
    <property type="match status" value="1"/>
</dbReference>
<dbReference type="PANTHER" id="PTHR44591:SF19">
    <property type="entry name" value="TWO-COMPONENT RESPONSE REGULATOR-RELATED"/>
    <property type="match status" value="1"/>
</dbReference>
<evidence type="ECO:0000259" key="3">
    <source>
        <dbReference type="PROSITE" id="PS50110"/>
    </source>
</evidence>
<keyword evidence="5" id="KW-1185">Reference proteome</keyword>
<dbReference type="InterPro" id="IPR050595">
    <property type="entry name" value="Bact_response_regulator"/>
</dbReference>
<dbReference type="OrthoDB" id="9763857at2"/>
<evidence type="ECO:0000256" key="1">
    <source>
        <dbReference type="ARBA" id="ARBA00022553"/>
    </source>
</evidence>
<dbReference type="GO" id="GO:0000160">
    <property type="term" value="P:phosphorelay signal transduction system"/>
    <property type="evidence" value="ECO:0007669"/>
    <property type="project" value="InterPro"/>
</dbReference>
<dbReference type="Proteomes" id="UP000242869">
    <property type="component" value="Unassembled WGS sequence"/>
</dbReference>
<evidence type="ECO:0000313" key="5">
    <source>
        <dbReference type="Proteomes" id="UP000242869"/>
    </source>
</evidence>
<dbReference type="AlphaFoldDB" id="A0A1I4Y6R3"/>
<gene>
    <name evidence="4" type="ORF">SAMN05660284_01242</name>
</gene>
<sequence length="183" mass="20653">MSTIILVDDETGVLNALRRLLMRTPCTYVGQVFPLEIETFSDPTDALEYVRHHTADLIISDYRMPQMDGVAFLKACREIQPDSARIILSGYADLNALIGGINEAQIYRFLSKPWNDYELVSAVATALAYRNLQLENQRLADQVRLQQGVLTAEDVERKRLEELEPGITQVKWGPDGSVLLDED</sequence>
<name>A0A1I4Y6R3_9NEIS</name>
<dbReference type="SMART" id="SM00448">
    <property type="entry name" value="REC"/>
    <property type="match status" value="1"/>
</dbReference>